<evidence type="ECO:0000313" key="6">
    <source>
        <dbReference type="EMBL" id="HIT85210.1"/>
    </source>
</evidence>
<dbReference type="InterPro" id="IPR049033">
    <property type="entry name" value="AGA-YXIM_GBD"/>
</dbReference>
<dbReference type="Gene3D" id="2.60.120.430">
    <property type="entry name" value="Galactose-binding lectin"/>
    <property type="match status" value="2"/>
</dbReference>
<dbReference type="Gene3D" id="2.160.20.10">
    <property type="entry name" value="Single-stranded right-handed beta-helix, Pectin lyase-like"/>
    <property type="match status" value="1"/>
</dbReference>
<feature type="signal peptide" evidence="3">
    <location>
        <begin position="1"/>
        <end position="20"/>
    </location>
</feature>
<dbReference type="Proteomes" id="UP000824165">
    <property type="component" value="Unassembled WGS sequence"/>
</dbReference>
<dbReference type="InterPro" id="IPR011050">
    <property type="entry name" value="Pectin_lyase_fold/virulence"/>
</dbReference>
<dbReference type="InterPro" id="IPR046780">
    <property type="entry name" value="aBig_2"/>
</dbReference>
<keyword evidence="1" id="KW-0479">Metal-binding</keyword>
<evidence type="ECO:0000256" key="1">
    <source>
        <dbReference type="ARBA" id="ARBA00022723"/>
    </source>
</evidence>
<dbReference type="Pfam" id="PF20578">
    <property type="entry name" value="aBig_2"/>
    <property type="match status" value="1"/>
</dbReference>
<dbReference type="InterPro" id="IPR052063">
    <property type="entry name" value="Polysaccharide_Lyase_1"/>
</dbReference>
<dbReference type="PANTHER" id="PTHR42970:SF1">
    <property type="entry name" value="PECTATE LYASE C-RELATED"/>
    <property type="match status" value="1"/>
</dbReference>
<feature type="chain" id="PRO_5038985596" description="Pectate lyase" evidence="3">
    <location>
        <begin position="21"/>
        <end position="993"/>
    </location>
</feature>
<dbReference type="AlphaFoldDB" id="A0A9D1H298"/>
<comment type="caution">
    <text evidence="6">The sequence shown here is derived from an EMBL/GenBank/DDBJ whole genome shotgun (WGS) entry which is preliminary data.</text>
</comment>
<protein>
    <recommendedName>
        <fullName evidence="8">Pectate lyase</fullName>
    </recommendedName>
</protein>
<dbReference type="EMBL" id="DVLU01000044">
    <property type="protein sequence ID" value="HIT85210.1"/>
    <property type="molecule type" value="Genomic_DNA"/>
</dbReference>
<dbReference type="GO" id="GO:0046872">
    <property type="term" value="F:metal ion binding"/>
    <property type="evidence" value="ECO:0007669"/>
    <property type="project" value="UniProtKB-KW"/>
</dbReference>
<sequence length="993" mass="106133">MKKKILSCILTLSLFAPAFAITNAAAAENIPAFPGAEGGGMYATGGRGGTVVHVTNLNDSGEGSFRDAVAHTNRIVVFDVGGTINLKSDVSCASNVTIAGQTAPGGKGITLRGGKLSFAGSNIIVRFLSSRPGEKGSGDYDAWGGRAGCRNTIIDHCSIGWANDEQFGLYSDNENQTVQYTIIGPSNCVSYHSKGAHGFGAMYGSNKNTWHHNLLCHSLSRNFRGKVGGTNVTEFVNNVIYNWGYQTAYGTIGRINYVGNYLKMGPSTKGGQCFINLNSGSGYDKFRFYLTGNKLMRADGTPWSETMNANNWDGGIKYNNNATEESLRINEYLPILAQDGTEVSVTPTAQTADEAFETVTSYAGTSVNPADNSVYGYSYSSDTTRTKIDAQVLYETRTGTGSLTGGRDFSTVTDEAVLDAINTYGIQHVDYDSYYPESVLQKEIIDSDNDGMPDEWELARGLDPHNPGDAMDDYLLKGYNNIEYYINDLTVNAFPEGVVEPSPELTELGDDYLNAKTDADAIVLSPSAIKDAGDLVLPTRGKNGSSITWESGSPAVTIKNNEITEIKLPAVANEYATLTANVTCGEFTLKKDFTITLLALPYKFDFGAGAVQEGFAAVTASTIYSENSTYGFTSSSTPADMNRAPGIIPAGSENLYNDQTEGGTNDLHFKTELPNGKYYVTIHYGSWNDEFASIYEIEGVSSGNLASVNAAAYTAETTVTDGVLDVVIKKGNAKYGGYISGLEISTTPPAAPDATYHFDFGSNALQEGYTEVTAAMLYSPLIGYGFDDIIDTPEDSARAASSSPAGQENLYADQVIGEAVFKVDVPNGKYKVTIHYGTWNDEFASVYEIEGASSGSLASQVAAQYTSETEVKDGVLDIAMKKGDAKYGGYINGIDIIQLEEYGPEPDMPYVSELSIEGTNIALSITSSVDAPDASAIIAQYDKNGVLSDVSLHPISGSSVIDDELNENAAAVKVFVWNTKNQTILGLPVSAEV</sequence>
<evidence type="ECO:0000259" key="4">
    <source>
        <dbReference type="Pfam" id="PF20578"/>
    </source>
</evidence>
<feature type="domain" description="Beta-agarase/YXIM esterase-like galactose-binding" evidence="5">
    <location>
        <begin position="756"/>
        <end position="883"/>
    </location>
</feature>
<dbReference type="PANTHER" id="PTHR42970">
    <property type="entry name" value="PECTATE LYASE C-RELATED"/>
    <property type="match status" value="1"/>
</dbReference>
<name>A0A9D1H298_9FIRM</name>
<gene>
    <name evidence="6" type="ORF">IAA60_04790</name>
</gene>
<proteinExistence type="predicted"/>
<dbReference type="Pfam" id="PF21254">
    <property type="entry name" value="AGA-YXIM_GBD"/>
    <property type="match status" value="2"/>
</dbReference>
<evidence type="ECO:0008006" key="8">
    <source>
        <dbReference type="Google" id="ProtNLM"/>
    </source>
</evidence>
<evidence type="ECO:0000256" key="3">
    <source>
        <dbReference type="SAM" id="SignalP"/>
    </source>
</evidence>
<feature type="domain" description="Beta-agarase/YXIM esterase-like galactose-binding" evidence="5">
    <location>
        <begin position="602"/>
        <end position="744"/>
    </location>
</feature>
<dbReference type="InterPro" id="IPR008979">
    <property type="entry name" value="Galactose-bd-like_sf"/>
</dbReference>
<reference evidence="6" key="2">
    <citation type="journal article" date="2021" name="PeerJ">
        <title>Extensive microbial diversity within the chicken gut microbiome revealed by metagenomics and culture.</title>
        <authorList>
            <person name="Gilroy R."/>
            <person name="Ravi A."/>
            <person name="Getino M."/>
            <person name="Pursley I."/>
            <person name="Horton D.L."/>
            <person name="Alikhan N.F."/>
            <person name="Baker D."/>
            <person name="Gharbi K."/>
            <person name="Hall N."/>
            <person name="Watson M."/>
            <person name="Adriaenssens E.M."/>
            <person name="Foster-Nyarko E."/>
            <person name="Jarju S."/>
            <person name="Secka A."/>
            <person name="Antonio M."/>
            <person name="Oren A."/>
            <person name="Chaudhuri R.R."/>
            <person name="La Ragione R."/>
            <person name="Hildebrand F."/>
            <person name="Pallen M.J."/>
        </authorList>
    </citation>
    <scope>NUCLEOTIDE SEQUENCE</scope>
    <source>
        <strain evidence="6">CHK181-108</strain>
    </source>
</reference>
<evidence type="ECO:0000259" key="5">
    <source>
        <dbReference type="Pfam" id="PF21254"/>
    </source>
</evidence>
<keyword evidence="3" id="KW-0732">Signal</keyword>
<dbReference type="SUPFAM" id="SSF51126">
    <property type="entry name" value="Pectin lyase-like"/>
    <property type="match status" value="1"/>
</dbReference>
<dbReference type="InterPro" id="IPR012334">
    <property type="entry name" value="Pectin_lyas_fold"/>
</dbReference>
<evidence type="ECO:0000256" key="2">
    <source>
        <dbReference type="ARBA" id="ARBA00023180"/>
    </source>
</evidence>
<feature type="domain" description="Atrophied bacterial Ig" evidence="4">
    <location>
        <begin position="533"/>
        <end position="599"/>
    </location>
</feature>
<organism evidence="6 7">
    <name type="scientific">Candidatus Ornithomonoglobus intestinigallinarum</name>
    <dbReference type="NCBI Taxonomy" id="2840894"/>
    <lineage>
        <taxon>Bacteria</taxon>
        <taxon>Bacillati</taxon>
        <taxon>Bacillota</taxon>
        <taxon>Clostridia</taxon>
        <taxon>Candidatus Ornithomonoglobus</taxon>
    </lineage>
</organism>
<dbReference type="SUPFAM" id="SSF49785">
    <property type="entry name" value="Galactose-binding domain-like"/>
    <property type="match status" value="2"/>
</dbReference>
<accession>A0A9D1H298</accession>
<keyword evidence="2" id="KW-0325">Glycoprotein</keyword>
<evidence type="ECO:0000313" key="7">
    <source>
        <dbReference type="Proteomes" id="UP000824165"/>
    </source>
</evidence>
<reference evidence="6" key="1">
    <citation type="submission" date="2020-10" db="EMBL/GenBank/DDBJ databases">
        <authorList>
            <person name="Gilroy R."/>
        </authorList>
    </citation>
    <scope>NUCLEOTIDE SEQUENCE</scope>
    <source>
        <strain evidence="6">CHK181-108</strain>
    </source>
</reference>